<evidence type="ECO:0000313" key="6">
    <source>
        <dbReference type="EMBL" id="NMG21658.1"/>
    </source>
</evidence>
<keyword evidence="1 4" id="KW-0853">WD repeat</keyword>
<feature type="repeat" description="WD" evidence="4">
    <location>
        <begin position="276"/>
        <end position="317"/>
    </location>
</feature>
<dbReference type="PROSITE" id="PS50082">
    <property type="entry name" value="WD_REPEATS_2"/>
    <property type="match status" value="4"/>
</dbReference>
<dbReference type="Proteomes" id="UP000718564">
    <property type="component" value="Unassembled WGS sequence"/>
</dbReference>
<dbReference type="Pfam" id="PF17908">
    <property type="entry name" value="APAF1_C"/>
    <property type="match status" value="1"/>
</dbReference>
<dbReference type="SUPFAM" id="SSF50978">
    <property type="entry name" value="WD40 repeat-like"/>
    <property type="match status" value="1"/>
</dbReference>
<organism evidence="6 7">
    <name type="scientific">Brasilonema bromeliae SPC951</name>
    <dbReference type="NCBI Taxonomy" id="385972"/>
    <lineage>
        <taxon>Bacteria</taxon>
        <taxon>Bacillati</taxon>
        <taxon>Cyanobacteriota</taxon>
        <taxon>Cyanophyceae</taxon>
        <taxon>Nostocales</taxon>
        <taxon>Scytonemataceae</taxon>
        <taxon>Brasilonema</taxon>
        <taxon>Bromeliae group (in: Brasilonema)</taxon>
    </lineage>
</organism>
<dbReference type="PROSITE" id="PS50294">
    <property type="entry name" value="WD_REPEATS_REGION"/>
    <property type="match status" value="4"/>
</dbReference>
<protein>
    <recommendedName>
        <fullName evidence="5">APAF-1 helical domain-containing protein</fullName>
    </recommendedName>
</protein>
<keyword evidence="7" id="KW-1185">Reference proteome</keyword>
<sequence>MLHNRLLNAYAQKCLDGWHTGVNDGYFFQNLAYHLHEAGRVRKLQRLLLDFRWLEAKLEKTNINALLADYDFLPQDENVQLVQGALRLSAHVLNQDKTELATQLWGRLQSVAVPEIQAMLEQAKQWKATPWLRPLTPCFTRPGGALLRTLSGHNNEVRAIALTPDGKYVISGSLDSTLKVWNWQTGEEVRTLRGHDEEVRAIALTPDGKYVISGSSDETLKIWNWRTGEEVRTLKGHGSMVTAVVVTPDGNYIISGSWNGTLKVWDWQTGEVVRTLKGHSHQVDALVVTPDGKCIISGSADKTLKVWNWQIGEDVHTFTAHSSYRDLNKIKGENTV</sequence>
<dbReference type="Pfam" id="PF00400">
    <property type="entry name" value="WD40"/>
    <property type="match status" value="4"/>
</dbReference>
<gene>
    <name evidence="6" type="ORF">DP116_20310</name>
</gene>
<dbReference type="InterPro" id="IPR001680">
    <property type="entry name" value="WD40_rpt"/>
</dbReference>
<feature type="repeat" description="WD" evidence="4">
    <location>
        <begin position="150"/>
        <end position="191"/>
    </location>
</feature>
<evidence type="ECO:0000259" key="5">
    <source>
        <dbReference type="Pfam" id="PF17908"/>
    </source>
</evidence>
<feature type="domain" description="APAF-1 helical" evidence="5">
    <location>
        <begin position="2"/>
        <end position="98"/>
    </location>
</feature>
<dbReference type="CDD" id="cd00200">
    <property type="entry name" value="WD40"/>
    <property type="match status" value="1"/>
</dbReference>
<evidence type="ECO:0000256" key="1">
    <source>
        <dbReference type="ARBA" id="ARBA00022574"/>
    </source>
</evidence>
<keyword evidence="3" id="KW-0833">Ubl conjugation pathway</keyword>
<evidence type="ECO:0000313" key="7">
    <source>
        <dbReference type="Proteomes" id="UP000718564"/>
    </source>
</evidence>
<dbReference type="PANTHER" id="PTHR15622:SF2">
    <property type="entry name" value="U4_U6 SMALL NUCLEAR RIBONUCLEOPROTEIN PRP4"/>
    <property type="match status" value="1"/>
</dbReference>
<dbReference type="RefSeq" id="WP_169156887.1">
    <property type="nucleotide sequence ID" value="NZ_CAWPJE010000177.1"/>
</dbReference>
<feature type="repeat" description="WD" evidence="4">
    <location>
        <begin position="192"/>
        <end position="233"/>
    </location>
</feature>
<dbReference type="InterPro" id="IPR041452">
    <property type="entry name" value="APAF1_C"/>
</dbReference>
<accession>A0ABX1PB11</accession>
<dbReference type="EMBL" id="QMEB01000182">
    <property type="protein sequence ID" value="NMG21658.1"/>
    <property type="molecule type" value="Genomic_DNA"/>
</dbReference>
<dbReference type="InterPro" id="IPR015943">
    <property type="entry name" value="WD40/YVTN_repeat-like_dom_sf"/>
</dbReference>
<evidence type="ECO:0000256" key="4">
    <source>
        <dbReference type="PROSITE-ProRule" id="PRU00221"/>
    </source>
</evidence>
<comment type="caution">
    <text evidence="6">The sequence shown here is derived from an EMBL/GenBank/DDBJ whole genome shotgun (WGS) entry which is preliminary data.</text>
</comment>
<dbReference type="InterPro" id="IPR020472">
    <property type="entry name" value="WD40_PAC1"/>
</dbReference>
<name>A0ABX1PB11_9CYAN</name>
<feature type="repeat" description="WD" evidence="4">
    <location>
        <begin position="234"/>
        <end position="275"/>
    </location>
</feature>
<evidence type="ECO:0000256" key="3">
    <source>
        <dbReference type="ARBA" id="ARBA00022786"/>
    </source>
</evidence>
<dbReference type="SMART" id="SM00320">
    <property type="entry name" value="WD40"/>
    <property type="match status" value="4"/>
</dbReference>
<dbReference type="PANTHER" id="PTHR15622">
    <property type="entry name" value="WD40 REPEAT PROTEIN"/>
    <property type="match status" value="1"/>
</dbReference>
<dbReference type="InterPro" id="IPR051983">
    <property type="entry name" value="WSB_SOCS-box_domain"/>
</dbReference>
<evidence type="ECO:0000256" key="2">
    <source>
        <dbReference type="ARBA" id="ARBA00022737"/>
    </source>
</evidence>
<proteinExistence type="predicted"/>
<dbReference type="Gene3D" id="1.25.40.370">
    <property type="match status" value="1"/>
</dbReference>
<dbReference type="Gene3D" id="2.130.10.10">
    <property type="entry name" value="YVTN repeat-like/Quinoprotein amine dehydrogenase"/>
    <property type="match status" value="1"/>
</dbReference>
<keyword evidence="2" id="KW-0677">Repeat</keyword>
<dbReference type="PRINTS" id="PR00320">
    <property type="entry name" value="GPROTEINBRPT"/>
</dbReference>
<dbReference type="InterPro" id="IPR036322">
    <property type="entry name" value="WD40_repeat_dom_sf"/>
</dbReference>
<reference evidence="6 7" key="1">
    <citation type="submission" date="2018-06" db="EMBL/GenBank/DDBJ databases">
        <title>Comparative genomics of Brasilonema spp. strains.</title>
        <authorList>
            <person name="Alvarenga D.O."/>
            <person name="Fiore M.F."/>
            <person name="Varani A.M."/>
        </authorList>
    </citation>
    <scope>NUCLEOTIDE SEQUENCE [LARGE SCALE GENOMIC DNA]</scope>
    <source>
        <strain evidence="6 7">SPC951</strain>
    </source>
</reference>